<accession>A0A1Y1IP22</accession>
<comment type="similarity">
    <text evidence="1">Belongs to the pseudouridine synthase RsuA family.</text>
</comment>
<name>A0A1Y1IP22_KLENI</name>
<dbReference type="Gene3D" id="3.10.290.10">
    <property type="entry name" value="RNA-binding S4 domain"/>
    <property type="match status" value="1"/>
</dbReference>
<dbReference type="PANTHER" id="PTHR47683:SF2">
    <property type="entry name" value="RNA-BINDING S4 DOMAIN-CONTAINING PROTEIN"/>
    <property type="match status" value="1"/>
</dbReference>
<evidence type="ECO:0000256" key="1">
    <source>
        <dbReference type="ARBA" id="ARBA00008348"/>
    </source>
</evidence>
<dbReference type="SUPFAM" id="SSF55174">
    <property type="entry name" value="Alpha-L RNA-binding motif"/>
    <property type="match status" value="1"/>
</dbReference>
<evidence type="ECO:0000256" key="3">
    <source>
        <dbReference type="PROSITE-ProRule" id="PRU00182"/>
    </source>
</evidence>
<dbReference type="InterPro" id="IPR042092">
    <property type="entry name" value="PsdUridine_s_RsuA/RluB/E/F_cat"/>
</dbReference>
<dbReference type="Pfam" id="PF01479">
    <property type="entry name" value="S4"/>
    <property type="match status" value="1"/>
</dbReference>
<dbReference type="FunFam" id="3.10.290.10:FF:000003">
    <property type="entry name" value="Pseudouridine synthase"/>
    <property type="match status" value="1"/>
</dbReference>
<dbReference type="OMA" id="DGEFTHQ"/>
<feature type="domain" description="RNA-binding S4" evidence="4">
    <location>
        <begin position="152"/>
        <end position="211"/>
    </location>
</feature>
<dbReference type="InterPro" id="IPR018496">
    <property type="entry name" value="PsdUridine_synth_RsuA/RluB_CS"/>
</dbReference>
<organism evidence="5 6">
    <name type="scientific">Klebsormidium nitens</name>
    <name type="common">Green alga</name>
    <name type="synonym">Ulothrix nitens</name>
    <dbReference type="NCBI Taxonomy" id="105231"/>
    <lineage>
        <taxon>Eukaryota</taxon>
        <taxon>Viridiplantae</taxon>
        <taxon>Streptophyta</taxon>
        <taxon>Klebsormidiophyceae</taxon>
        <taxon>Klebsormidiales</taxon>
        <taxon>Klebsormidiaceae</taxon>
        <taxon>Klebsormidium</taxon>
    </lineage>
</organism>
<dbReference type="SUPFAM" id="SSF55120">
    <property type="entry name" value="Pseudouridine synthase"/>
    <property type="match status" value="1"/>
</dbReference>
<dbReference type="InterPro" id="IPR036986">
    <property type="entry name" value="S4_RNA-bd_sf"/>
</dbReference>
<dbReference type="SMART" id="SM00363">
    <property type="entry name" value="S4"/>
    <property type="match status" value="1"/>
</dbReference>
<dbReference type="GO" id="GO:0003723">
    <property type="term" value="F:RNA binding"/>
    <property type="evidence" value="ECO:0007669"/>
    <property type="project" value="UniProtKB-KW"/>
</dbReference>
<dbReference type="OrthoDB" id="440619at2759"/>
<sequence>MAGLVVRGCPVCRGSLGLVGQSLGPAGRQLSAITARPSNGWLHHVLRKAFFGAFSGQSQRAEGWVLGADAEVRESRGSSQRPARIVAVAATANAEDAVRRRDEERVPKRTDAKKLLHGKKIATAEGVKPGKQVQYSKATRRAYNEKFGPQPDRLSKIMAAAGVASRRKCEEIIFEGRVTVNGQVVKLPQTQVHPRKDSIYVDGRSLPKNVESLYFCLNKPKGYMCSNDPNGKKLVVDLFEDFMLAWEQKHPNMPRPRLFTVGRLDVATTGLLIVTNDGDYAQAIAHPSSGVTKEYIVQAAAVPSKKQLQIMAEGTMVDGLLVTPLTVALLETGPQVDGRRILVEVADGRHHEVRELAKAADVEVVSLKRTRIGGLRLPRDLLPGQYKLLSPRQIASVLDQSSAVKRQAPLKAVPISR</sequence>
<keyword evidence="6" id="KW-1185">Reference proteome</keyword>
<reference evidence="5 6" key="1">
    <citation type="journal article" date="2014" name="Nat. Commun.">
        <title>Klebsormidium flaccidum genome reveals primary factors for plant terrestrial adaptation.</title>
        <authorList>
            <person name="Hori K."/>
            <person name="Maruyama F."/>
            <person name="Fujisawa T."/>
            <person name="Togashi T."/>
            <person name="Yamamoto N."/>
            <person name="Seo M."/>
            <person name="Sato S."/>
            <person name="Yamada T."/>
            <person name="Mori H."/>
            <person name="Tajima N."/>
            <person name="Moriyama T."/>
            <person name="Ikeuchi M."/>
            <person name="Watanabe M."/>
            <person name="Wada H."/>
            <person name="Kobayashi K."/>
            <person name="Saito M."/>
            <person name="Masuda T."/>
            <person name="Sasaki-Sekimoto Y."/>
            <person name="Mashiguchi K."/>
            <person name="Awai K."/>
            <person name="Shimojima M."/>
            <person name="Masuda S."/>
            <person name="Iwai M."/>
            <person name="Nobusawa T."/>
            <person name="Narise T."/>
            <person name="Kondo S."/>
            <person name="Saito H."/>
            <person name="Sato R."/>
            <person name="Murakawa M."/>
            <person name="Ihara Y."/>
            <person name="Oshima-Yamada Y."/>
            <person name="Ohtaka K."/>
            <person name="Satoh M."/>
            <person name="Sonobe K."/>
            <person name="Ishii M."/>
            <person name="Ohtani R."/>
            <person name="Kanamori-Sato M."/>
            <person name="Honoki R."/>
            <person name="Miyazaki D."/>
            <person name="Mochizuki H."/>
            <person name="Umetsu J."/>
            <person name="Higashi K."/>
            <person name="Shibata D."/>
            <person name="Kamiya Y."/>
            <person name="Sato N."/>
            <person name="Nakamura Y."/>
            <person name="Tabata S."/>
            <person name="Ida S."/>
            <person name="Kurokawa K."/>
            <person name="Ohta H."/>
        </authorList>
    </citation>
    <scope>NUCLEOTIDE SEQUENCE [LARGE SCALE GENOMIC DNA]</scope>
    <source>
        <strain evidence="5 6">NIES-2285</strain>
    </source>
</reference>
<dbReference type="PROSITE" id="PS01149">
    <property type="entry name" value="PSI_RSU"/>
    <property type="match status" value="1"/>
</dbReference>
<dbReference type="Proteomes" id="UP000054558">
    <property type="component" value="Unassembled WGS sequence"/>
</dbReference>
<dbReference type="AlphaFoldDB" id="A0A1Y1IP22"/>
<dbReference type="Pfam" id="PF00849">
    <property type="entry name" value="PseudoU_synth_2"/>
    <property type="match status" value="1"/>
</dbReference>
<dbReference type="InterPro" id="IPR002942">
    <property type="entry name" value="S4_RNA-bd"/>
</dbReference>
<dbReference type="GO" id="GO:0006364">
    <property type="term" value="P:rRNA processing"/>
    <property type="evidence" value="ECO:0007669"/>
    <property type="project" value="UniProtKB-ARBA"/>
</dbReference>
<gene>
    <name evidence="5" type="ORF">KFL_006320060</name>
</gene>
<dbReference type="InterPro" id="IPR050343">
    <property type="entry name" value="RsuA_PseudoU_synthase"/>
</dbReference>
<dbReference type="Gene3D" id="3.30.70.580">
    <property type="entry name" value="Pseudouridine synthase I, catalytic domain, N-terminal subdomain"/>
    <property type="match status" value="1"/>
</dbReference>
<dbReference type="InterPro" id="IPR006145">
    <property type="entry name" value="PsdUridine_synth_RsuA/RluA"/>
</dbReference>
<evidence type="ECO:0000313" key="6">
    <source>
        <dbReference type="Proteomes" id="UP000054558"/>
    </source>
</evidence>
<keyword evidence="2" id="KW-0413">Isomerase</keyword>
<keyword evidence="3" id="KW-0694">RNA-binding</keyword>
<dbReference type="GO" id="GO:0009982">
    <property type="term" value="F:pseudouridine synthase activity"/>
    <property type="evidence" value="ECO:0007669"/>
    <property type="project" value="InterPro"/>
</dbReference>
<dbReference type="InterPro" id="IPR020094">
    <property type="entry name" value="TruA/RsuA/RluB/E/F_N"/>
</dbReference>
<evidence type="ECO:0000313" key="5">
    <source>
        <dbReference type="EMBL" id="GAQ90367.1"/>
    </source>
</evidence>
<dbReference type="STRING" id="105231.A0A1Y1IP22"/>
<dbReference type="CDD" id="cd00165">
    <property type="entry name" value="S4"/>
    <property type="match status" value="1"/>
</dbReference>
<dbReference type="InterPro" id="IPR020103">
    <property type="entry name" value="PsdUridine_synth_cat_dom_sf"/>
</dbReference>
<dbReference type="PROSITE" id="PS50889">
    <property type="entry name" value="S4"/>
    <property type="match status" value="1"/>
</dbReference>
<dbReference type="FunFam" id="3.30.70.580:FF:000013">
    <property type="entry name" value="Ribosomal large subunit pseudouridine synthase B"/>
    <property type="match status" value="1"/>
</dbReference>
<proteinExistence type="inferred from homology"/>
<dbReference type="GO" id="GO:0001522">
    <property type="term" value="P:pseudouridine synthesis"/>
    <property type="evidence" value="ECO:0007669"/>
    <property type="project" value="InterPro"/>
</dbReference>
<dbReference type="Gene3D" id="3.30.70.1560">
    <property type="entry name" value="Alpha-L RNA-binding motif"/>
    <property type="match status" value="1"/>
</dbReference>
<evidence type="ECO:0000259" key="4">
    <source>
        <dbReference type="SMART" id="SM00363"/>
    </source>
</evidence>
<evidence type="ECO:0000256" key="2">
    <source>
        <dbReference type="ARBA" id="ARBA00023235"/>
    </source>
</evidence>
<dbReference type="PANTHER" id="PTHR47683">
    <property type="entry name" value="PSEUDOURIDINE SYNTHASE FAMILY PROTEIN-RELATED"/>
    <property type="match status" value="1"/>
</dbReference>
<dbReference type="EMBL" id="DF237581">
    <property type="protein sequence ID" value="GAQ90367.1"/>
    <property type="molecule type" value="Genomic_DNA"/>
</dbReference>
<protein>
    <submittedName>
        <fullName evidence="5">Pseudouridine synthase family protein</fullName>
    </submittedName>
</protein>